<dbReference type="PANTHER" id="PTHR21327:SF18">
    <property type="entry name" value="3,4-DIHYDROXY-2-BUTANONE 4-PHOSPHATE SYNTHASE"/>
    <property type="match status" value="1"/>
</dbReference>
<dbReference type="GO" id="GO:0005829">
    <property type="term" value="C:cytosol"/>
    <property type="evidence" value="ECO:0007669"/>
    <property type="project" value="TreeGrafter"/>
</dbReference>
<dbReference type="FunFam" id="3.40.50.10990:FF:000001">
    <property type="entry name" value="Riboflavin biosynthesis protein RibBA"/>
    <property type="match status" value="1"/>
</dbReference>
<feature type="binding site" evidence="11">
    <location>
        <position position="268"/>
    </location>
    <ligand>
        <name>Zn(2+)</name>
        <dbReference type="ChEBI" id="CHEBI:29105"/>
        <note>catalytic</note>
    </ligand>
</feature>
<comment type="similarity">
    <text evidence="11">Belongs to the GTP cyclohydrolase II family.</text>
</comment>
<feature type="active site" description="Nucleophile" evidence="11">
    <location>
        <position position="342"/>
    </location>
</feature>
<evidence type="ECO:0000256" key="9">
    <source>
        <dbReference type="ARBA" id="ARBA00043932"/>
    </source>
</evidence>
<evidence type="ECO:0000313" key="14">
    <source>
        <dbReference type="Proteomes" id="UP000245048"/>
    </source>
</evidence>
<dbReference type="GO" id="GO:0008270">
    <property type="term" value="F:zinc ion binding"/>
    <property type="evidence" value="ECO:0007669"/>
    <property type="project" value="UniProtKB-UniRule"/>
</dbReference>
<comment type="catalytic activity">
    <reaction evidence="10 11">
        <text>GTP + 4 H2O = 2,5-diamino-6-hydroxy-4-(5-phosphoribosylamino)-pyrimidine + formate + 2 phosphate + 3 H(+)</text>
        <dbReference type="Rhea" id="RHEA:23704"/>
        <dbReference type="ChEBI" id="CHEBI:15377"/>
        <dbReference type="ChEBI" id="CHEBI:15378"/>
        <dbReference type="ChEBI" id="CHEBI:15740"/>
        <dbReference type="ChEBI" id="CHEBI:37565"/>
        <dbReference type="ChEBI" id="CHEBI:43474"/>
        <dbReference type="ChEBI" id="CHEBI:58614"/>
        <dbReference type="EC" id="3.5.4.25"/>
    </reaction>
</comment>
<keyword evidence="5 11" id="KW-0547">Nucleotide-binding</keyword>
<dbReference type="InterPro" id="IPR000926">
    <property type="entry name" value="RibA"/>
</dbReference>
<dbReference type="EMBL" id="PDOA01000021">
    <property type="protein sequence ID" value="PWC26916.1"/>
    <property type="molecule type" value="Genomic_DNA"/>
</dbReference>
<comment type="similarity">
    <text evidence="2">In the N-terminal section; belongs to the DHBP synthase family.</text>
</comment>
<dbReference type="AlphaFoldDB" id="A0A2U1UZ37"/>
<comment type="pathway">
    <text evidence="1 11">Cofactor biosynthesis; riboflavin biosynthesis; 5-amino-6-(D-ribitylamino)uracil from GTP: step 1/4.</text>
</comment>
<feature type="binding site" evidence="11">
    <location>
        <position position="279"/>
    </location>
    <ligand>
        <name>Zn(2+)</name>
        <dbReference type="ChEBI" id="CHEBI:29105"/>
        <note>catalytic</note>
    </ligand>
</feature>
<evidence type="ECO:0000256" key="1">
    <source>
        <dbReference type="ARBA" id="ARBA00004853"/>
    </source>
</evidence>
<dbReference type="GO" id="GO:0008686">
    <property type="term" value="F:3,4-dihydroxy-2-butanone-4-phosphate synthase activity"/>
    <property type="evidence" value="ECO:0007669"/>
    <property type="project" value="TreeGrafter"/>
</dbReference>
<dbReference type="HAMAP" id="MF_00179">
    <property type="entry name" value="RibA"/>
    <property type="match status" value="1"/>
</dbReference>
<reference evidence="14" key="1">
    <citation type="submission" date="2017-10" db="EMBL/GenBank/DDBJ databases">
        <authorList>
            <person name="Toshchakov S.V."/>
            <person name="Goeva M.A."/>
        </authorList>
    </citation>
    <scope>NUCLEOTIDE SEQUENCE [LARGE SCALE GENOMIC DNA]</scope>
    <source>
        <strain evidence="14">JR1/69-1-13</strain>
    </source>
</reference>
<feature type="active site" description="Proton acceptor" evidence="11">
    <location>
        <position position="340"/>
    </location>
</feature>
<evidence type="ECO:0000256" key="8">
    <source>
        <dbReference type="ARBA" id="ARBA00023134"/>
    </source>
</evidence>
<evidence type="ECO:0000256" key="7">
    <source>
        <dbReference type="ARBA" id="ARBA00022833"/>
    </source>
</evidence>
<evidence type="ECO:0000313" key="13">
    <source>
        <dbReference type="EMBL" id="PWC26916.1"/>
    </source>
</evidence>
<dbReference type="Pfam" id="PF00925">
    <property type="entry name" value="GTP_cyclohydro2"/>
    <property type="match status" value="1"/>
</dbReference>
<evidence type="ECO:0000259" key="12">
    <source>
        <dbReference type="Pfam" id="PF00925"/>
    </source>
</evidence>
<protein>
    <recommendedName>
        <fullName evidence="11">GTP cyclohydrolase-2</fullName>
        <ecNumber evidence="11">3.5.4.25</ecNumber>
    </recommendedName>
    <alternativeName>
        <fullName evidence="11">GTP cyclohydrolase II</fullName>
    </alternativeName>
</protein>
<gene>
    <name evidence="11" type="primary">ribA</name>
    <name evidence="13" type="ORF">CR165_20290</name>
</gene>
<dbReference type="NCBIfam" id="NF001591">
    <property type="entry name" value="PRK00393.1"/>
    <property type="match status" value="1"/>
</dbReference>
<evidence type="ECO:0000256" key="11">
    <source>
        <dbReference type="HAMAP-Rule" id="MF_00179"/>
    </source>
</evidence>
<sequence>MTSTGNVAPDLRHEAELGAIVPDAVALALRAVHRAASELRRGTPVLIAEAGATAGGPRGAPLVVAAAETVGARGLAEIAAAALSPPLLLLAPVRAAAVLQRPVATGRAPAHGPEGRRLEEGAVALRLPAALLAPEALRRLADPVAERLLPEMPELQATPPLAPAALALAKLGRLLPALVVAPAREDAAATLDLLTVPAAEVLAYPAAAATSLTRVAEARVPLEDSAESRIVAFRAADGGIEHLAILVGEPEKLAAAGGAPLVRAHSECFTGDLLGSLRCDCGPQLRGAIRRMAQEGAGVLLYLAQEGRGIGLVNKLRAYTLQDQGLDTLDANRALGYGADERGFLVAATMLEQLGIRRVRLLTNNPDKMAGLAACGIAVEGREAHQFEANGVNDGYLATKAARFGHLLG</sequence>
<comment type="function">
    <text evidence="9 11">Catalyzes the conversion of GTP to 2,5-diamino-6-ribosylamino-4(3H)-pyrimidinone 5'-phosphate (DARP), formate and pyrophosphate.</text>
</comment>
<comment type="cofactor">
    <cofactor evidence="11">
        <name>Zn(2+)</name>
        <dbReference type="ChEBI" id="CHEBI:29105"/>
    </cofactor>
    <text evidence="11">Binds 1 zinc ion per subunit.</text>
</comment>
<keyword evidence="8 11" id="KW-0342">GTP-binding</keyword>
<feature type="binding site" evidence="11">
    <location>
        <position position="284"/>
    </location>
    <ligand>
        <name>GTP</name>
        <dbReference type="ChEBI" id="CHEBI:37565"/>
    </ligand>
</feature>
<evidence type="ECO:0000256" key="6">
    <source>
        <dbReference type="ARBA" id="ARBA00022801"/>
    </source>
</evidence>
<dbReference type="GO" id="GO:0003935">
    <property type="term" value="F:GTP cyclohydrolase II activity"/>
    <property type="evidence" value="ECO:0007669"/>
    <property type="project" value="UniProtKB-UniRule"/>
</dbReference>
<accession>A0A2U1UZ37</accession>
<organism evidence="13 14">
    <name type="scientific">Teichococcus aestuarii</name>
    <dbReference type="NCBI Taxonomy" id="568898"/>
    <lineage>
        <taxon>Bacteria</taxon>
        <taxon>Pseudomonadati</taxon>
        <taxon>Pseudomonadota</taxon>
        <taxon>Alphaproteobacteria</taxon>
        <taxon>Acetobacterales</taxon>
        <taxon>Roseomonadaceae</taxon>
        <taxon>Roseomonas</taxon>
    </lineage>
</organism>
<dbReference type="SUPFAM" id="SSF142695">
    <property type="entry name" value="RibA-like"/>
    <property type="match status" value="1"/>
</dbReference>
<keyword evidence="3 11" id="KW-0686">Riboflavin biosynthesis</keyword>
<dbReference type="PANTHER" id="PTHR21327">
    <property type="entry name" value="GTP CYCLOHYDROLASE II-RELATED"/>
    <property type="match status" value="1"/>
</dbReference>
<comment type="caution">
    <text evidence="13">The sequence shown here is derived from an EMBL/GenBank/DDBJ whole genome shotgun (WGS) entry which is preliminary data.</text>
</comment>
<dbReference type="GO" id="GO:0009231">
    <property type="term" value="P:riboflavin biosynthetic process"/>
    <property type="evidence" value="ECO:0007669"/>
    <property type="project" value="UniProtKB-UniRule"/>
</dbReference>
<evidence type="ECO:0000256" key="3">
    <source>
        <dbReference type="ARBA" id="ARBA00022619"/>
    </source>
</evidence>
<dbReference type="UniPathway" id="UPA00275">
    <property type="reaction ID" value="UER00400"/>
</dbReference>
<keyword evidence="4 11" id="KW-0479">Metal-binding</keyword>
<name>A0A2U1UZ37_9PROT</name>
<dbReference type="OrthoDB" id="9793111at2"/>
<dbReference type="Proteomes" id="UP000245048">
    <property type="component" value="Unassembled WGS sequence"/>
</dbReference>
<keyword evidence="6 11" id="KW-0378">Hydrolase</keyword>
<keyword evidence="14" id="KW-1185">Reference proteome</keyword>
<dbReference type="InterPro" id="IPR032677">
    <property type="entry name" value="GTP_cyclohydro_II"/>
</dbReference>
<dbReference type="InterPro" id="IPR036144">
    <property type="entry name" value="RibA-like_sf"/>
</dbReference>
<dbReference type="EC" id="3.5.4.25" evidence="11"/>
<feature type="binding site" evidence="11">
    <location>
        <position position="281"/>
    </location>
    <ligand>
        <name>Zn(2+)</name>
        <dbReference type="ChEBI" id="CHEBI:29105"/>
        <note>catalytic</note>
    </ligand>
</feature>
<evidence type="ECO:0000256" key="4">
    <source>
        <dbReference type="ARBA" id="ARBA00022723"/>
    </source>
</evidence>
<feature type="binding site" evidence="11">
    <location>
        <position position="368"/>
    </location>
    <ligand>
        <name>GTP</name>
        <dbReference type="ChEBI" id="CHEBI:37565"/>
    </ligand>
</feature>
<proteinExistence type="inferred from homology"/>
<dbReference type="CDD" id="cd00641">
    <property type="entry name" value="GTP_cyclohydro2"/>
    <property type="match status" value="1"/>
</dbReference>
<feature type="binding site" evidence="11">
    <location>
        <begin position="263"/>
        <end position="267"/>
    </location>
    <ligand>
        <name>GTP</name>
        <dbReference type="ChEBI" id="CHEBI:37565"/>
    </ligand>
</feature>
<dbReference type="GO" id="GO:0005525">
    <property type="term" value="F:GTP binding"/>
    <property type="evidence" value="ECO:0007669"/>
    <property type="project" value="UniProtKB-KW"/>
</dbReference>
<evidence type="ECO:0000256" key="5">
    <source>
        <dbReference type="ARBA" id="ARBA00022741"/>
    </source>
</evidence>
<evidence type="ECO:0000256" key="2">
    <source>
        <dbReference type="ARBA" id="ARBA00005520"/>
    </source>
</evidence>
<feature type="binding site" evidence="11">
    <location>
        <position position="363"/>
    </location>
    <ligand>
        <name>GTP</name>
        <dbReference type="ChEBI" id="CHEBI:37565"/>
    </ligand>
</feature>
<feature type="domain" description="GTP cyclohydrolase II" evidence="12">
    <location>
        <begin position="214"/>
        <end position="382"/>
    </location>
</feature>
<dbReference type="Gene3D" id="3.40.50.10990">
    <property type="entry name" value="GTP cyclohydrolase II"/>
    <property type="match status" value="1"/>
</dbReference>
<feature type="binding site" evidence="11">
    <location>
        <position position="328"/>
    </location>
    <ligand>
        <name>GTP</name>
        <dbReference type="ChEBI" id="CHEBI:37565"/>
    </ligand>
</feature>
<keyword evidence="7 11" id="KW-0862">Zinc</keyword>
<feature type="binding site" evidence="11">
    <location>
        <begin position="306"/>
        <end position="308"/>
    </location>
    <ligand>
        <name>GTP</name>
        <dbReference type="ChEBI" id="CHEBI:37565"/>
    </ligand>
</feature>
<evidence type="ECO:0000256" key="10">
    <source>
        <dbReference type="ARBA" id="ARBA00049295"/>
    </source>
</evidence>
<dbReference type="RefSeq" id="WP_109518775.1">
    <property type="nucleotide sequence ID" value="NZ_PDOA01000021.1"/>
</dbReference>